<protein>
    <submittedName>
        <fullName evidence="1">Uncharacterized protein</fullName>
    </submittedName>
</protein>
<comment type="caution">
    <text evidence="1">The sequence shown here is derived from an EMBL/GenBank/DDBJ whole genome shotgun (WGS) entry which is preliminary data.</text>
</comment>
<gene>
    <name evidence="1" type="ORF">CGSHi3655_04846</name>
</gene>
<evidence type="ECO:0000313" key="1">
    <source>
        <dbReference type="EMBL" id="EDJ92399.1"/>
    </source>
</evidence>
<accession>A0A0H3PBN6</accession>
<dbReference type="AlphaFoldDB" id="A0A0H3PBN6"/>
<name>A0A0H3PBN6_HAEI3</name>
<organism evidence="1 2">
    <name type="scientific">Haemophilus influenzae (strain NTHi 3655)</name>
    <dbReference type="NCBI Taxonomy" id="375177"/>
    <lineage>
        <taxon>Bacteria</taxon>
        <taxon>Pseudomonadati</taxon>
        <taxon>Pseudomonadota</taxon>
        <taxon>Gammaproteobacteria</taxon>
        <taxon>Pasteurellales</taxon>
        <taxon>Pasteurellaceae</taxon>
        <taxon>Haemophilus</taxon>
    </lineage>
</organism>
<sequence>MKIQGFLGNKKSLILYKDFFD</sequence>
<evidence type="ECO:0000313" key="2">
    <source>
        <dbReference type="Proteomes" id="UP000003185"/>
    </source>
</evidence>
<reference evidence="1 2" key="1">
    <citation type="journal article" date="2007" name="Genome Biol.">
        <title>Characterization and modeling of the Haemophilus influenzae core and supragenomes based on the complete genomic sequences of Rd and 12 clinical nontypeable strains.</title>
        <authorList>
            <person name="Hogg J.S."/>
            <person name="Hu F.Z."/>
            <person name="Janto B."/>
            <person name="Boissy R."/>
            <person name="Hayes J."/>
            <person name="Keefe R."/>
            <person name="Post J.C."/>
            <person name="Ehrlich G.D."/>
        </authorList>
    </citation>
    <scope>NUCLEOTIDE SEQUENCE [LARGE SCALE GENOMIC DNA]</scope>
    <source>
        <strain evidence="2">NTHi 3655</strain>
    </source>
</reference>
<proteinExistence type="predicted"/>
<dbReference type="EMBL" id="AAZF01000008">
    <property type="protein sequence ID" value="EDJ92399.1"/>
    <property type="molecule type" value="Genomic_DNA"/>
</dbReference>
<dbReference type="Proteomes" id="UP000003185">
    <property type="component" value="Unassembled WGS sequence"/>
</dbReference>